<dbReference type="AlphaFoldDB" id="A0A9W6ZEC3"/>
<organism evidence="4 5">
    <name type="scientific">Triparma retinervis</name>
    <dbReference type="NCBI Taxonomy" id="2557542"/>
    <lineage>
        <taxon>Eukaryota</taxon>
        <taxon>Sar</taxon>
        <taxon>Stramenopiles</taxon>
        <taxon>Ochrophyta</taxon>
        <taxon>Bolidophyceae</taxon>
        <taxon>Parmales</taxon>
        <taxon>Triparmaceae</taxon>
        <taxon>Triparma</taxon>
    </lineage>
</organism>
<dbReference type="InterPro" id="IPR050611">
    <property type="entry name" value="ABCF"/>
</dbReference>
<dbReference type="GO" id="GO:0016887">
    <property type="term" value="F:ATP hydrolysis activity"/>
    <property type="evidence" value="ECO:0007669"/>
    <property type="project" value="InterPro"/>
</dbReference>
<keyword evidence="5" id="KW-1185">Reference proteome</keyword>
<dbReference type="InterPro" id="IPR003439">
    <property type="entry name" value="ABC_transporter-like_ATP-bd"/>
</dbReference>
<feature type="non-terminal residue" evidence="4">
    <location>
        <position position="1"/>
    </location>
</feature>
<dbReference type="PANTHER" id="PTHR19211">
    <property type="entry name" value="ATP-BINDING TRANSPORT PROTEIN-RELATED"/>
    <property type="match status" value="1"/>
</dbReference>
<reference evidence="4" key="1">
    <citation type="submission" date="2022-07" db="EMBL/GenBank/DDBJ databases">
        <title>Genome analysis of Parmales, a sister group of diatoms, reveals the evolutionary specialization of diatoms from phago-mixotrophs to photoautotrophs.</title>
        <authorList>
            <person name="Ban H."/>
            <person name="Sato S."/>
            <person name="Yoshikawa S."/>
            <person name="Kazumasa Y."/>
            <person name="Nakamura Y."/>
            <person name="Ichinomiya M."/>
            <person name="Saitoh K."/>
            <person name="Sato N."/>
            <person name="Blanc-Mathieu R."/>
            <person name="Endo H."/>
            <person name="Kuwata A."/>
            <person name="Ogata H."/>
        </authorList>
    </citation>
    <scope>NUCLEOTIDE SEQUENCE</scope>
</reference>
<keyword evidence="2" id="KW-0175">Coiled coil</keyword>
<feature type="domain" description="ABC transporter" evidence="3">
    <location>
        <begin position="171"/>
        <end position="203"/>
    </location>
</feature>
<evidence type="ECO:0000256" key="2">
    <source>
        <dbReference type="SAM" id="Coils"/>
    </source>
</evidence>
<dbReference type="OrthoDB" id="2110130at2759"/>
<dbReference type="EMBL" id="BRXZ01001877">
    <property type="protein sequence ID" value="GMH48565.1"/>
    <property type="molecule type" value="Genomic_DNA"/>
</dbReference>
<sequence>MDASSASALITKAAPDIDPDIAEYLGAMLESMELSDLTRSNLSSTIVPFLESSDLPPSLHSGVVMGEEKVTAAEAEANAYLWGTDTFAAKFNEQRDAEVAESAKDRRKAKQELERVRKEYEAKVRLMEEEERSNNGKVAAMVLPDYTSGRNERDIQVQNVSLDLDNGKRLLDDAEIKFTYRRRYGLVGKNGIGKTTLLKAIASFDVEGMPRHH</sequence>
<dbReference type="InterPro" id="IPR027417">
    <property type="entry name" value="P-loop_NTPase"/>
</dbReference>
<evidence type="ECO:0000313" key="5">
    <source>
        <dbReference type="Proteomes" id="UP001165082"/>
    </source>
</evidence>
<evidence type="ECO:0000313" key="4">
    <source>
        <dbReference type="EMBL" id="GMH48565.1"/>
    </source>
</evidence>
<gene>
    <name evidence="4" type="ORF">TrRE_jg13137</name>
</gene>
<dbReference type="PANTHER" id="PTHR19211:SF134">
    <property type="entry name" value="ABC TRANSPORTER DOMAIN-CONTAINING PROTEIN"/>
    <property type="match status" value="1"/>
</dbReference>
<name>A0A9W6ZEC3_9STRA</name>
<dbReference type="Pfam" id="PF00005">
    <property type="entry name" value="ABC_tran"/>
    <property type="match status" value="1"/>
</dbReference>
<feature type="coiled-coil region" evidence="2">
    <location>
        <begin position="99"/>
        <end position="133"/>
    </location>
</feature>
<keyword evidence="1" id="KW-0677">Repeat</keyword>
<dbReference type="SUPFAM" id="SSF52540">
    <property type="entry name" value="P-loop containing nucleoside triphosphate hydrolases"/>
    <property type="match status" value="1"/>
</dbReference>
<accession>A0A9W6ZEC3</accession>
<proteinExistence type="predicted"/>
<protein>
    <recommendedName>
        <fullName evidence="3">ABC transporter domain-containing protein</fullName>
    </recommendedName>
</protein>
<comment type="caution">
    <text evidence="4">The sequence shown here is derived from an EMBL/GenBank/DDBJ whole genome shotgun (WGS) entry which is preliminary data.</text>
</comment>
<evidence type="ECO:0000256" key="1">
    <source>
        <dbReference type="ARBA" id="ARBA00022737"/>
    </source>
</evidence>
<evidence type="ECO:0000259" key="3">
    <source>
        <dbReference type="Pfam" id="PF00005"/>
    </source>
</evidence>
<dbReference type="Proteomes" id="UP001165082">
    <property type="component" value="Unassembled WGS sequence"/>
</dbReference>
<dbReference type="GO" id="GO:0005524">
    <property type="term" value="F:ATP binding"/>
    <property type="evidence" value="ECO:0007669"/>
    <property type="project" value="InterPro"/>
</dbReference>
<dbReference type="Gene3D" id="3.40.50.300">
    <property type="entry name" value="P-loop containing nucleotide triphosphate hydrolases"/>
    <property type="match status" value="1"/>
</dbReference>